<organism evidence="2 3">
    <name type="scientific">Phormidesmis priestleyi ULC007</name>
    <dbReference type="NCBI Taxonomy" id="1920490"/>
    <lineage>
        <taxon>Bacteria</taxon>
        <taxon>Bacillati</taxon>
        <taxon>Cyanobacteriota</taxon>
        <taxon>Cyanophyceae</taxon>
        <taxon>Leptolyngbyales</taxon>
        <taxon>Leptolyngbyaceae</taxon>
        <taxon>Phormidesmis</taxon>
    </lineage>
</organism>
<dbReference type="GO" id="GO:0004519">
    <property type="term" value="F:endonuclease activity"/>
    <property type="evidence" value="ECO:0007669"/>
    <property type="project" value="UniProtKB-KW"/>
</dbReference>
<keyword evidence="2" id="KW-0378">Hydrolase</keyword>
<name>A0A2T1DN41_9CYAN</name>
<feature type="domain" description="Putative restriction endonuclease" evidence="1">
    <location>
        <begin position="18"/>
        <end position="171"/>
    </location>
</feature>
<evidence type="ECO:0000259" key="1">
    <source>
        <dbReference type="Pfam" id="PF05685"/>
    </source>
</evidence>
<dbReference type="Gene3D" id="3.90.1570.10">
    <property type="entry name" value="tt1808, chain A"/>
    <property type="match status" value="1"/>
</dbReference>
<dbReference type="PANTHER" id="PTHR35400:SF1">
    <property type="entry name" value="SLR1083 PROTEIN"/>
    <property type="match status" value="1"/>
</dbReference>
<sequence>MVELKAKLVADAWVPASWEDYLQTIADPTYEKAKGYYYQGHMRIEMASVGRDHADDHTVIILAVGLFGIVKGISLRGLDNCSFRKAGVQEFQPDVSYYVGERAQSVPPGTNVVNLDLYPVPNLVIEVSKTTLLDDRGNKRTLYEELGVSEYWVVDVEKTEILAFQMIDRGSKRIDESQVLPGLAVASQFPKGVIATLEAALRQSRETDQSQVGAWLMTQFQQPS</sequence>
<reference evidence="2 3" key="1">
    <citation type="submission" date="2018-02" db="EMBL/GenBank/DDBJ databases">
        <authorList>
            <person name="Cohen D.B."/>
            <person name="Kent A.D."/>
        </authorList>
    </citation>
    <scope>NUCLEOTIDE SEQUENCE [LARGE SCALE GENOMIC DNA]</scope>
    <source>
        <strain evidence="2 3">ULC007</strain>
    </source>
</reference>
<gene>
    <name evidence="2" type="ORF">C7B65_00180</name>
</gene>
<evidence type="ECO:0000313" key="2">
    <source>
        <dbReference type="EMBL" id="PSB21882.1"/>
    </source>
</evidence>
<dbReference type="Pfam" id="PF05685">
    <property type="entry name" value="Uma2"/>
    <property type="match status" value="1"/>
</dbReference>
<keyword evidence="3" id="KW-1185">Reference proteome</keyword>
<comment type="caution">
    <text evidence="2">The sequence shown here is derived from an EMBL/GenBank/DDBJ whole genome shotgun (WGS) entry which is preliminary data.</text>
</comment>
<dbReference type="InterPro" id="IPR011335">
    <property type="entry name" value="Restrct_endonuc-II-like"/>
</dbReference>
<protein>
    <submittedName>
        <fullName evidence="2">Uma2 family endonuclease</fullName>
    </submittedName>
</protein>
<dbReference type="InterPro" id="IPR008538">
    <property type="entry name" value="Uma2"/>
</dbReference>
<dbReference type="AlphaFoldDB" id="A0A2T1DN41"/>
<dbReference type="STRING" id="1920490.GCA_001895925_00582"/>
<dbReference type="InterPro" id="IPR012296">
    <property type="entry name" value="Nuclease_put_TT1808"/>
</dbReference>
<proteinExistence type="predicted"/>
<evidence type="ECO:0000313" key="3">
    <source>
        <dbReference type="Proteomes" id="UP000238634"/>
    </source>
</evidence>
<keyword evidence="2" id="KW-0540">Nuclease</keyword>
<dbReference type="PANTHER" id="PTHR35400">
    <property type="entry name" value="SLR1083 PROTEIN"/>
    <property type="match status" value="1"/>
</dbReference>
<accession>A0A2T1DN41</accession>
<dbReference type="OrthoDB" id="459822at2"/>
<reference evidence="2 3" key="2">
    <citation type="submission" date="2018-03" db="EMBL/GenBank/DDBJ databases">
        <title>The ancient ancestry and fast evolution of plastids.</title>
        <authorList>
            <person name="Moore K.R."/>
            <person name="Magnabosco C."/>
            <person name="Momper L."/>
            <person name="Gold D.A."/>
            <person name="Bosak T."/>
            <person name="Fournier G.P."/>
        </authorList>
    </citation>
    <scope>NUCLEOTIDE SEQUENCE [LARGE SCALE GENOMIC DNA]</scope>
    <source>
        <strain evidence="2 3">ULC007</strain>
    </source>
</reference>
<dbReference type="RefSeq" id="WP_073068907.1">
    <property type="nucleotide sequence ID" value="NZ_MPPI01000001.1"/>
</dbReference>
<keyword evidence="2" id="KW-0255">Endonuclease</keyword>
<dbReference type="EMBL" id="PVWG01000001">
    <property type="protein sequence ID" value="PSB21882.1"/>
    <property type="molecule type" value="Genomic_DNA"/>
</dbReference>
<dbReference type="CDD" id="cd06260">
    <property type="entry name" value="DUF820-like"/>
    <property type="match status" value="1"/>
</dbReference>
<dbReference type="SUPFAM" id="SSF52980">
    <property type="entry name" value="Restriction endonuclease-like"/>
    <property type="match status" value="1"/>
</dbReference>
<dbReference type="Proteomes" id="UP000238634">
    <property type="component" value="Unassembled WGS sequence"/>
</dbReference>